<gene>
    <name evidence="5" type="ORF">DB30_01488</name>
</gene>
<dbReference type="PANTHER" id="PTHR10803">
    <property type="entry name" value="ARSENICAL PUMP-DRIVING ATPASE ARSENITE-TRANSLOCATING ATPASE"/>
    <property type="match status" value="1"/>
</dbReference>
<dbReference type="Proteomes" id="UP000031599">
    <property type="component" value="Unassembled WGS sequence"/>
</dbReference>
<comment type="caution">
    <text evidence="5">The sequence shown here is derived from an EMBL/GenBank/DDBJ whole genome shotgun (WGS) entry which is preliminary data.</text>
</comment>
<dbReference type="SUPFAM" id="SSF52540">
    <property type="entry name" value="P-loop containing nucleoside triphosphate hydrolases"/>
    <property type="match status" value="1"/>
</dbReference>
<evidence type="ECO:0000256" key="2">
    <source>
        <dbReference type="ARBA" id="ARBA00052296"/>
    </source>
</evidence>
<dbReference type="GO" id="GO:0005524">
    <property type="term" value="F:ATP binding"/>
    <property type="evidence" value="ECO:0007669"/>
    <property type="project" value="InterPro"/>
</dbReference>
<evidence type="ECO:0000313" key="6">
    <source>
        <dbReference type="Proteomes" id="UP000031599"/>
    </source>
</evidence>
<dbReference type="Gene3D" id="3.40.50.300">
    <property type="entry name" value="P-loop containing nucleotide triphosphate hydrolases"/>
    <property type="match status" value="1"/>
</dbReference>
<dbReference type="Pfam" id="PF02374">
    <property type="entry name" value="ArsA_ATPase"/>
    <property type="match status" value="1"/>
</dbReference>
<reference evidence="5 6" key="1">
    <citation type="submission" date="2014-12" db="EMBL/GenBank/DDBJ databases">
        <title>Genome assembly of Enhygromyxa salina DSM 15201.</title>
        <authorList>
            <person name="Sharma G."/>
            <person name="Subramanian S."/>
        </authorList>
    </citation>
    <scope>NUCLEOTIDE SEQUENCE [LARGE SCALE GENOMIC DNA]</scope>
    <source>
        <strain evidence="5 6">DSM 15201</strain>
    </source>
</reference>
<accession>A0A0C1ZMV5</accession>
<comment type="similarity">
    <text evidence="1">Belongs to the arsA ATPase family.</text>
</comment>
<comment type="catalytic activity">
    <reaction evidence="2">
        <text>arsenite(in) + ATP + H2O = arsenite(out) + ADP + phosphate + H(+)</text>
        <dbReference type="Rhea" id="RHEA:11348"/>
        <dbReference type="ChEBI" id="CHEBI:15377"/>
        <dbReference type="ChEBI" id="CHEBI:15378"/>
        <dbReference type="ChEBI" id="CHEBI:29242"/>
        <dbReference type="ChEBI" id="CHEBI:30616"/>
        <dbReference type="ChEBI" id="CHEBI:43474"/>
        <dbReference type="ChEBI" id="CHEBI:456216"/>
        <dbReference type="EC" id="7.3.2.7"/>
    </reaction>
</comment>
<dbReference type="RefSeq" id="WP_052557763.1">
    <property type="nucleotide sequence ID" value="NZ_JMCC02000132.1"/>
</dbReference>
<proteinExistence type="inferred from homology"/>
<dbReference type="GO" id="GO:0016887">
    <property type="term" value="F:ATP hydrolysis activity"/>
    <property type="evidence" value="ECO:0007669"/>
    <property type="project" value="InterPro"/>
</dbReference>
<feature type="domain" description="ArsA/GET3 Anion-transporting ATPase-like" evidence="4">
    <location>
        <begin position="20"/>
        <end position="165"/>
    </location>
</feature>
<dbReference type="InterPro" id="IPR025723">
    <property type="entry name" value="ArsA/GET3_ATPase-like"/>
</dbReference>
<protein>
    <recommendedName>
        <fullName evidence="3">arsenite-transporting ATPase</fullName>
        <ecNumber evidence="3">7.3.2.7</ecNumber>
    </recommendedName>
</protein>
<name>A0A0C1ZMV5_9BACT</name>
<organism evidence="5 6">
    <name type="scientific">Enhygromyxa salina</name>
    <dbReference type="NCBI Taxonomy" id="215803"/>
    <lineage>
        <taxon>Bacteria</taxon>
        <taxon>Pseudomonadati</taxon>
        <taxon>Myxococcota</taxon>
        <taxon>Polyangia</taxon>
        <taxon>Nannocystales</taxon>
        <taxon>Nannocystaceae</taxon>
        <taxon>Enhygromyxa</taxon>
    </lineage>
</organism>
<dbReference type="EMBL" id="JMCC02000132">
    <property type="protein sequence ID" value="KIG12413.1"/>
    <property type="molecule type" value="Genomic_DNA"/>
</dbReference>
<dbReference type="PANTHER" id="PTHR10803:SF3">
    <property type="entry name" value="ATPASE GET3"/>
    <property type="match status" value="1"/>
</dbReference>
<dbReference type="AlphaFoldDB" id="A0A0C1ZMV5"/>
<evidence type="ECO:0000256" key="1">
    <source>
        <dbReference type="ARBA" id="ARBA00011040"/>
    </source>
</evidence>
<sequence>MPELRSSDPEQLLLGLESRRLLIVSGKGGVGRTTVAALLGAALASRGRKVLVATTGHDDRLAWMLGGEQLTDTPVEVAPNLDIQRLVPATCVEEYGTLVTKSQRLSHMVFGNKAVRRLLRAIPGLDDFAILGKVWHEAVRARSYDTIVFDGPASGHLRLVLGVPQAILATVADGPLTREATAMRDSLQDPSVCAAVLVGLPEPWPLTELGELATALRREIGMGAGTLVVNKLWPLLPDLGPHTLPPEASANPAVANMLAVVNEIGERGREQREVVSAWLDGRTSLDEQLVTVPWWPWGLDQLSDIRALLAMIQAGGDAADAKP</sequence>
<evidence type="ECO:0000313" key="5">
    <source>
        <dbReference type="EMBL" id="KIG12413.1"/>
    </source>
</evidence>
<evidence type="ECO:0000256" key="3">
    <source>
        <dbReference type="ARBA" id="ARBA00066752"/>
    </source>
</evidence>
<dbReference type="EC" id="7.3.2.7" evidence="3"/>
<evidence type="ECO:0000259" key="4">
    <source>
        <dbReference type="Pfam" id="PF02374"/>
    </source>
</evidence>
<dbReference type="GO" id="GO:0015446">
    <property type="term" value="F:ATPase-coupled arsenite transmembrane transporter activity"/>
    <property type="evidence" value="ECO:0007669"/>
    <property type="project" value="UniProtKB-EC"/>
</dbReference>
<dbReference type="CDD" id="cd02035">
    <property type="entry name" value="ArsA"/>
    <property type="match status" value="1"/>
</dbReference>
<dbReference type="InterPro" id="IPR016300">
    <property type="entry name" value="ATPase_ArsA/GET3"/>
</dbReference>
<dbReference type="InterPro" id="IPR027417">
    <property type="entry name" value="P-loop_NTPase"/>
</dbReference>